<dbReference type="Pfam" id="PF00067">
    <property type="entry name" value="p450"/>
    <property type="match status" value="1"/>
</dbReference>
<dbReference type="SUPFAM" id="SSF48264">
    <property type="entry name" value="Cytochrome P450"/>
    <property type="match status" value="1"/>
</dbReference>
<reference evidence="7" key="1">
    <citation type="submission" date="2022-07" db="EMBL/GenBank/DDBJ databases">
        <title>Fungi with potential for degradation of polypropylene.</title>
        <authorList>
            <person name="Gostincar C."/>
        </authorList>
    </citation>
    <scope>NUCLEOTIDE SEQUENCE</scope>
    <source>
        <strain evidence="7">EXF-13308</strain>
    </source>
</reference>
<dbReference type="GO" id="GO:0005506">
    <property type="term" value="F:iron ion binding"/>
    <property type="evidence" value="ECO:0007669"/>
    <property type="project" value="InterPro"/>
</dbReference>
<keyword evidence="6" id="KW-0503">Monooxygenase</keyword>
<evidence type="ECO:0000256" key="6">
    <source>
        <dbReference type="RuleBase" id="RU000461"/>
    </source>
</evidence>
<comment type="caution">
    <text evidence="7">The sequence shown here is derived from an EMBL/GenBank/DDBJ whole genome shotgun (WGS) entry which is preliminary data.</text>
</comment>
<accession>A0AA38VBJ4</accession>
<evidence type="ECO:0000256" key="2">
    <source>
        <dbReference type="ARBA" id="ARBA00022723"/>
    </source>
</evidence>
<dbReference type="Gene3D" id="1.10.630.10">
    <property type="entry name" value="Cytochrome P450"/>
    <property type="match status" value="1"/>
</dbReference>
<dbReference type="GO" id="GO:0004497">
    <property type="term" value="F:monooxygenase activity"/>
    <property type="evidence" value="ECO:0007669"/>
    <property type="project" value="UniProtKB-KW"/>
</dbReference>
<dbReference type="InterPro" id="IPR001128">
    <property type="entry name" value="Cyt_P450"/>
</dbReference>
<dbReference type="InterPro" id="IPR002401">
    <property type="entry name" value="Cyt_P450_E_grp-I"/>
</dbReference>
<comment type="similarity">
    <text evidence="1 6">Belongs to the cytochrome P450 family.</text>
</comment>
<keyword evidence="3 6" id="KW-0560">Oxidoreductase</keyword>
<dbReference type="PRINTS" id="PR00385">
    <property type="entry name" value="P450"/>
</dbReference>
<dbReference type="PROSITE" id="PS00086">
    <property type="entry name" value="CYTOCHROME_P450"/>
    <property type="match status" value="1"/>
</dbReference>
<evidence type="ECO:0000256" key="1">
    <source>
        <dbReference type="ARBA" id="ARBA00010617"/>
    </source>
</evidence>
<keyword evidence="5 6" id="KW-0349">Heme</keyword>
<keyword evidence="4 5" id="KW-0408">Iron</keyword>
<evidence type="ECO:0000313" key="7">
    <source>
        <dbReference type="EMBL" id="KAJ9132433.1"/>
    </source>
</evidence>
<keyword evidence="2 5" id="KW-0479">Metal-binding</keyword>
<dbReference type="InterPro" id="IPR036396">
    <property type="entry name" value="Cyt_P450_sf"/>
</dbReference>
<keyword evidence="8" id="KW-1185">Reference proteome</keyword>
<organism evidence="7 8">
    <name type="scientific">Pleurostoma richardsiae</name>
    <dbReference type="NCBI Taxonomy" id="41990"/>
    <lineage>
        <taxon>Eukaryota</taxon>
        <taxon>Fungi</taxon>
        <taxon>Dikarya</taxon>
        <taxon>Ascomycota</taxon>
        <taxon>Pezizomycotina</taxon>
        <taxon>Sordariomycetes</taxon>
        <taxon>Sordariomycetidae</taxon>
        <taxon>Calosphaeriales</taxon>
        <taxon>Pleurostomataceae</taxon>
        <taxon>Pleurostoma</taxon>
    </lineage>
</organism>
<proteinExistence type="inferred from homology"/>
<evidence type="ECO:0000256" key="3">
    <source>
        <dbReference type="ARBA" id="ARBA00023002"/>
    </source>
</evidence>
<dbReference type="PANTHER" id="PTHR24296">
    <property type="entry name" value="CYTOCHROME P450"/>
    <property type="match status" value="1"/>
</dbReference>
<protein>
    <submittedName>
        <fullName evidence="7">Cytochrome P450</fullName>
    </submittedName>
</protein>
<dbReference type="AlphaFoldDB" id="A0AA38VBJ4"/>
<evidence type="ECO:0000313" key="8">
    <source>
        <dbReference type="Proteomes" id="UP001174694"/>
    </source>
</evidence>
<dbReference type="GO" id="GO:0016705">
    <property type="term" value="F:oxidoreductase activity, acting on paired donors, with incorporation or reduction of molecular oxygen"/>
    <property type="evidence" value="ECO:0007669"/>
    <property type="project" value="InterPro"/>
</dbReference>
<comment type="cofactor">
    <cofactor evidence="5">
        <name>heme</name>
        <dbReference type="ChEBI" id="CHEBI:30413"/>
    </cofactor>
</comment>
<dbReference type="GO" id="GO:0020037">
    <property type="term" value="F:heme binding"/>
    <property type="evidence" value="ECO:0007669"/>
    <property type="project" value="InterPro"/>
</dbReference>
<feature type="binding site" description="axial binding residue" evidence="5">
    <location>
        <position position="458"/>
    </location>
    <ligand>
        <name>heme</name>
        <dbReference type="ChEBI" id="CHEBI:30413"/>
    </ligand>
    <ligandPart>
        <name>Fe</name>
        <dbReference type="ChEBI" id="CHEBI:18248"/>
    </ligandPart>
</feature>
<dbReference type="Proteomes" id="UP001174694">
    <property type="component" value="Unassembled WGS sequence"/>
</dbReference>
<sequence>MVLFSNNGVLVAALAVLLALAVRAVFLRPKITRHGVALRKPPNTLPLAGNGILFLQARQKLFSWFVKCERLFGYETFQISVPTLPPGVVINDPRNLEFVFKNEGTFLKGDFVKKRSWDLFGGYGIINSDGDLWKVQRKAGLNFLNTANLRVLTDVALPQYLFQSINYLKERANGREVVDLQGVFHEITSQLMGKMAYNMEMHADDDFTLAFDYASGGTAERFQNPLWFVTEVFFGGRLRKSIATVKAFGQRIVANAEKDRQGRHASDFGVADDADSKLDEVSGTLIQSLLDAVDDQNIVADSALNYLSAGRDTTAQALTWGFYLLMKHPYVTGKIRQEAQRVISEHEDSKTGPHGFDPTLFTPVSMPYTMAVFYEILRLYPPIPFEIRQAVADTTLPDGTFLPNSSVIVWCPWAMGRSMVTWGEDADAFRPDRWLAGGKLVSRSASEFPVFNGGPRTCLGKKMAEVIAVQVAAGLALCFDFVPADDRERVSKSSLTLPMEGGLPCFVRKRSYGS</sequence>
<dbReference type="EMBL" id="JANBVO010000057">
    <property type="protein sequence ID" value="KAJ9132433.1"/>
    <property type="molecule type" value="Genomic_DNA"/>
</dbReference>
<evidence type="ECO:0000256" key="5">
    <source>
        <dbReference type="PIRSR" id="PIRSR602401-1"/>
    </source>
</evidence>
<dbReference type="PRINTS" id="PR00463">
    <property type="entry name" value="EP450I"/>
</dbReference>
<gene>
    <name evidence="7" type="ORF">NKR23_g11261</name>
</gene>
<evidence type="ECO:0000256" key="4">
    <source>
        <dbReference type="ARBA" id="ARBA00023004"/>
    </source>
</evidence>
<dbReference type="InterPro" id="IPR017972">
    <property type="entry name" value="Cyt_P450_CS"/>
</dbReference>
<name>A0AA38VBJ4_9PEZI</name>
<dbReference type="GO" id="GO:0006629">
    <property type="term" value="P:lipid metabolic process"/>
    <property type="evidence" value="ECO:0007669"/>
    <property type="project" value="UniProtKB-ARBA"/>
</dbReference>